<reference evidence="2" key="2">
    <citation type="submission" date="2015-01" db="EMBL/GenBank/DDBJ databases">
        <title>Evolutionary Origins and Diversification of the Mycorrhizal Mutualists.</title>
        <authorList>
            <consortium name="DOE Joint Genome Institute"/>
            <consortium name="Mycorrhizal Genomics Consortium"/>
            <person name="Kohler A."/>
            <person name="Kuo A."/>
            <person name="Nagy L.G."/>
            <person name="Floudas D."/>
            <person name="Copeland A."/>
            <person name="Barry K.W."/>
            <person name="Cichocki N."/>
            <person name="Veneault-Fourrey C."/>
            <person name="LaButti K."/>
            <person name="Lindquist E.A."/>
            <person name="Lipzen A."/>
            <person name="Lundell T."/>
            <person name="Morin E."/>
            <person name="Murat C."/>
            <person name="Riley R."/>
            <person name="Ohm R."/>
            <person name="Sun H."/>
            <person name="Tunlid A."/>
            <person name="Henrissat B."/>
            <person name="Grigoriev I.V."/>
            <person name="Hibbett D.S."/>
            <person name="Martin F."/>
        </authorList>
    </citation>
    <scope>NUCLEOTIDE SEQUENCE [LARGE SCALE GENOMIC DNA]</scope>
    <source>
        <strain evidence="2">LaAM-08-1</strain>
    </source>
</reference>
<gene>
    <name evidence="1" type="ORF">K443DRAFT_15707</name>
</gene>
<dbReference type="OrthoDB" id="2950077at2759"/>
<name>A0A0C9WL17_9AGAR</name>
<dbReference type="HOGENOM" id="CLU_924581_0_0_1"/>
<protein>
    <submittedName>
        <fullName evidence="1">Uncharacterized protein</fullName>
    </submittedName>
</protein>
<proteinExistence type="predicted"/>
<accession>A0A0C9WL17</accession>
<evidence type="ECO:0000313" key="1">
    <source>
        <dbReference type="EMBL" id="KIJ89905.1"/>
    </source>
</evidence>
<evidence type="ECO:0000313" key="2">
    <source>
        <dbReference type="Proteomes" id="UP000054477"/>
    </source>
</evidence>
<sequence>MSLSATSPNICTNLAGERAYVKRETTEYELSQGSKLSFVKNTHNLSPNSVISTLKCLRHQTHDESPTPTLTTYHPPVPLPKFIGKSAPGATRVVKKLAVARQRGLMESYNSDLGLESTDLKLTIPFVFARSSVTSSTPCSTSTASSSLAASTSTVHFQHPVKQEELDVVVPFLIPTKHIVKKPKWPADFFAIDIANFFDEIEDSASDTRVLSLFEHHFGQWVAYKRSTYYNHHQCWQEATLEAKQAVLSAGQTEAGCWSNLMSTAQVPQAHIRAVHRHNVNQVTMIGLNIIEISSDSGSDA</sequence>
<dbReference type="EMBL" id="KN839375">
    <property type="protein sequence ID" value="KIJ89905.1"/>
    <property type="molecule type" value="Genomic_DNA"/>
</dbReference>
<reference evidence="1 2" key="1">
    <citation type="submission" date="2014-04" db="EMBL/GenBank/DDBJ databases">
        <authorList>
            <consortium name="DOE Joint Genome Institute"/>
            <person name="Kuo A."/>
            <person name="Kohler A."/>
            <person name="Nagy L.G."/>
            <person name="Floudas D."/>
            <person name="Copeland A."/>
            <person name="Barry K.W."/>
            <person name="Cichocki N."/>
            <person name="Veneault-Fourrey C."/>
            <person name="LaButti K."/>
            <person name="Lindquist E.A."/>
            <person name="Lipzen A."/>
            <person name="Lundell T."/>
            <person name="Morin E."/>
            <person name="Murat C."/>
            <person name="Sun H."/>
            <person name="Tunlid A."/>
            <person name="Henrissat B."/>
            <person name="Grigoriev I.V."/>
            <person name="Hibbett D.S."/>
            <person name="Martin F."/>
            <person name="Nordberg H.P."/>
            <person name="Cantor M.N."/>
            <person name="Hua S.X."/>
        </authorList>
    </citation>
    <scope>NUCLEOTIDE SEQUENCE [LARGE SCALE GENOMIC DNA]</scope>
    <source>
        <strain evidence="1 2">LaAM-08-1</strain>
    </source>
</reference>
<dbReference type="Proteomes" id="UP000054477">
    <property type="component" value="Unassembled WGS sequence"/>
</dbReference>
<dbReference type="AlphaFoldDB" id="A0A0C9WL17"/>
<keyword evidence="2" id="KW-1185">Reference proteome</keyword>
<organism evidence="1 2">
    <name type="scientific">Laccaria amethystina LaAM-08-1</name>
    <dbReference type="NCBI Taxonomy" id="1095629"/>
    <lineage>
        <taxon>Eukaryota</taxon>
        <taxon>Fungi</taxon>
        <taxon>Dikarya</taxon>
        <taxon>Basidiomycota</taxon>
        <taxon>Agaricomycotina</taxon>
        <taxon>Agaricomycetes</taxon>
        <taxon>Agaricomycetidae</taxon>
        <taxon>Agaricales</taxon>
        <taxon>Agaricineae</taxon>
        <taxon>Hydnangiaceae</taxon>
        <taxon>Laccaria</taxon>
    </lineage>
</organism>